<comment type="caution">
    <text evidence="3">The sequence shown here is derived from an EMBL/GenBank/DDBJ whole genome shotgun (WGS) entry which is preliminary data.</text>
</comment>
<dbReference type="Gene3D" id="3.90.550.10">
    <property type="entry name" value="Spore Coat Polysaccharide Biosynthesis Protein SpsA, Chain A"/>
    <property type="match status" value="1"/>
</dbReference>
<evidence type="ECO:0008006" key="5">
    <source>
        <dbReference type="Google" id="ProtNLM"/>
    </source>
</evidence>
<dbReference type="Pfam" id="PF22640">
    <property type="entry name" value="ManC_GMP_beta-helix"/>
    <property type="match status" value="1"/>
</dbReference>
<dbReference type="PANTHER" id="PTHR46390:SF1">
    <property type="entry name" value="MANNOSE-1-PHOSPHATE GUANYLYLTRANSFERASE"/>
    <property type="match status" value="1"/>
</dbReference>
<name>A0A1G1W2B7_9BACT</name>
<evidence type="ECO:0000259" key="2">
    <source>
        <dbReference type="Pfam" id="PF22640"/>
    </source>
</evidence>
<dbReference type="InterPro" id="IPR054566">
    <property type="entry name" value="ManC/GMP-like_b-helix"/>
</dbReference>
<sequence>MVILAGGGGTRLWPKSRKSAPKQFLKLVDSKTLFQETVARVTGAFPLPHIFVVSNREFVAEIKKEVPDLPPENILIEPSPKNTAAAAGLAAAYIARKNPQAIVTTLAADHYIKEKAEFLKVLSVSQKAAVNGNYIVTIGIHPTHAHTGLGYIHVGKEAFRIRKNPVFKVKEFKEKPDHTTAHAYYSSGEYFWNANMNTYKAEAILDAIERYSPHLYKVLEKVKQGATHKEIESAWYLLPPEPIDTAILEKSKNVLVVPGDFSWFDVGDWSTLHTILSSEPDWNVLLGEEAPEHIGVDTEGCLIHGTGRLIATLGLKDLIIIDTPDVLLICPKEKSQEVRKLVEKLTNERKHQFL</sequence>
<dbReference type="Pfam" id="PF00483">
    <property type="entry name" value="NTP_transferase"/>
    <property type="match status" value="1"/>
</dbReference>
<dbReference type="GO" id="GO:0009298">
    <property type="term" value="P:GDP-mannose biosynthetic process"/>
    <property type="evidence" value="ECO:0007669"/>
    <property type="project" value="TreeGrafter"/>
</dbReference>
<dbReference type="InterPro" id="IPR051161">
    <property type="entry name" value="Mannose-6P_isomerase_type2"/>
</dbReference>
<dbReference type="InterPro" id="IPR005835">
    <property type="entry name" value="NTP_transferase_dom"/>
</dbReference>
<dbReference type="AlphaFoldDB" id="A0A1G1W2B7"/>
<feature type="domain" description="Nucleotidyl transferase" evidence="1">
    <location>
        <begin position="2"/>
        <end position="275"/>
    </location>
</feature>
<accession>A0A1G1W2B7</accession>
<dbReference type="CDD" id="cd02509">
    <property type="entry name" value="GDP-M1P_Guanylyltransferase"/>
    <property type="match status" value="1"/>
</dbReference>
<dbReference type="InterPro" id="IPR049577">
    <property type="entry name" value="GMPP_N"/>
</dbReference>
<dbReference type="GO" id="GO:0004475">
    <property type="term" value="F:mannose-1-phosphate guanylyltransferase (GTP) activity"/>
    <property type="evidence" value="ECO:0007669"/>
    <property type="project" value="InterPro"/>
</dbReference>
<dbReference type="SUPFAM" id="SSF53448">
    <property type="entry name" value="Nucleotide-diphospho-sugar transferases"/>
    <property type="match status" value="1"/>
</dbReference>
<dbReference type="EMBL" id="MHCN01000011">
    <property type="protein sequence ID" value="OGY21730.1"/>
    <property type="molecule type" value="Genomic_DNA"/>
</dbReference>
<proteinExistence type="predicted"/>
<evidence type="ECO:0000313" key="3">
    <source>
        <dbReference type="EMBL" id="OGY21730.1"/>
    </source>
</evidence>
<reference evidence="3 4" key="1">
    <citation type="journal article" date="2016" name="Nat. Commun.">
        <title>Thousands of microbial genomes shed light on interconnected biogeochemical processes in an aquifer system.</title>
        <authorList>
            <person name="Anantharaman K."/>
            <person name="Brown C.T."/>
            <person name="Hug L.A."/>
            <person name="Sharon I."/>
            <person name="Castelle C.J."/>
            <person name="Probst A.J."/>
            <person name="Thomas B.C."/>
            <person name="Singh A."/>
            <person name="Wilkins M.J."/>
            <person name="Karaoz U."/>
            <person name="Brodie E.L."/>
            <person name="Williams K.H."/>
            <person name="Hubbard S.S."/>
            <person name="Banfield J.F."/>
        </authorList>
    </citation>
    <scope>NUCLEOTIDE SEQUENCE [LARGE SCALE GENOMIC DNA]</scope>
</reference>
<protein>
    <recommendedName>
        <fullName evidence="5">Nucleotidyl transferase domain-containing protein</fullName>
    </recommendedName>
</protein>
<organism evidence="3 4">
    <name type="scientific">Candidatus Woykebacteria bacterium GWA1_44_8</name>
    <dbReference type="NCBI Taxonomy" id="1802591"/>
    <lineage>
        <taxon>Bacteria</taxon>
        <taxon>Candidatus Woykeibacteriota</taxon>
    </lineage>
</organism>
<feature type="domain" description="MannoseP isomerase/GMP-like beta-helix" evidence="2">
    <location>
        <begin position="292"/>
        <end position="345"/>
    </location>
</feature>
<dbReference type="Proteomes" id="UP000176299">
    <property type="component" value="Unassembled WGS sequence"/>
</dbReference>
<dbReference type="PANTHER" id="PTHR46390">
    <property type="entry name" value="MANNOSE-1-PHOSPHATE GUANYLYLTRANSFERASE"/>
    <property type="match status" value="1"/>
</dbReference>
<evidence type="ECO:0000313" key="4">
    <source>
        <dbReference type="Proteomes" id="UP000176299"/>
    </source>
</evidence>
<dbReference type="STRING" id="1802591.A2113_03885"/>
<gene>
    <name evidence="3" type="ORF">A2113_03885</name>
</gene>
<dbReference type="SUPFAM" id="SSF159283">
    <property type="entry name" value="Guanosine diphospho-D-mannose pyrophosphorylase/mannose-6-phosphate isomerase linker domain"/>
    <property type="match status" value="1"/>
</dbReference>
<evidence type="ECO:0000259" key="1">
    <source>
        <dbReference type="Pfam" id="PF00483"/>
    </source>
</evidence>
<dbReference type="InterPro" id="IPR029044">
    <property type="entry name" value="Nucleotide-diphossugar_trans"/>
</dbReference>